<evidence type="ECO:0000313" key="5">
    <source>
        <dbReference type="Ensembl" id="ENSNPEP00000010433.1"/>
    </source>
</evidence>
<organism evidence="5 6">
    <name type="scientific">Nothoprocta perdicaria</name>
    <name type="common">Chilean tinamou</name>
    <name type="synonym">Crypturus perdicarius</name>
    <dbReference type="NCBI Taxonomy" id="30464"/>
    <lineage>
        <taxon>Eukaryota</taxon>
        <taxon>Metazoa</taxon>
        <taxon>Chordata</taxon>
        <taxon>Craniata</taxon>
        <taxon>Vertebrata</taxon>
        <taxon>Euteleostomi</taxon>
        <taxon>Archelosauria</taxon>
        <taxon>Archosauria</taxon>
        <taxon>Dinosauria</taxon>
        <taxon>Saurischia</taxon>
        <taxon>Theropoda</taxon>
        <taxon>Coelurosauria</taxon>
        <taxon>Aves</taxon>
        <taxon>Palaeognathae</taxon>
        <taxon>Tinamiformes</taxon>
        <taxon>Tinamidae</taxon>
        <taxon>Nothoprocta</taxon>
    </lineage>
</organism>
<reference evidence="5" key="1">
    <citation type="submission" date="2025-08" db="UniProtKB">
        <authorList>
            <consortium name="Ensembl"/>
        </authorList>
    </citation>
    <scope>IDENTIFICATION</scope>
</reference>
<dbReference type="NCBIfam" id="TIGR00003">
    <property type="entry name" value="copper ion binding protein"/>
    <property type="match status" value="2"/>
</dbReference>
<feature type="domain" description="HMA" evidence="4">
    <location>
        <begin position="165"/>
        <end position="231"/>
    </location>
</feature>
<dbReference type="InterPro" id="IPR006121">
    <property type="entry name" value="HMA_dom"/>
</dbReference>
<dbReference type="PRINTS" id="PR00946">
    <property type="entry name" value="HGSCAVENGER"/>
</dbReference>
<feature type="domain" description="HMA" evidence="4">
    <location>
        <begin position="4"/>
        <end position="70"/>
    </location>
</feature>
<keyword evidence="2" id="KW-0813">Transport</keyword>
<keyword evidence="3" id="KW-0186">Copper</keyword>
<sequence length="270" mass="29250">MEAKSVALIVEGMTCNSCVEAIEQRVRKIDGVHSVTVSLEEKSAAIIYDSQLQTPGTLQEAINDMGFDATLADSTPQPVLLDTVFLSIPPESTLTCKQIRSTLLTSKGVLDVKVSSDQKTAVVTFISSVINSKQIIQMVPGVDLRILAPEAAPGEAASWAPASSAVLRLRVEGMTCHSCTSTIEGKIGKLQGVQRIKVSLDNQEAVIVYQPHVITPEEIKHQIEAAGFTASLKKQPRPLKLSALNLESLKNAQTKGFRFYYILSQKRSIC</sequence>
<dbReference type="InterPro" id="IPR017969">
    <property type="entry name" value="Heavy-metal-associated_CS"/>
</dbReference>
<evidence type="ECO:0000259" key="4">
    <source>
        <dbReference type="PROSITE" id="PS50846"/>
    </source>
</evidence>
<reference evidence="5" key="2">
    <citation type="submission" date="2025-09" db="UniProtKB">
        <authorList>
            <consortium name="Ensembl"/>
        </authorList>
    </citation>
    <scope>IDENTIFICATION</scope>
</reference>
<dbReference type="Pfam" id="PF00403">
    <property type="entry name" value="HMA"/>
    <property type="match status" value="2"/>
</dbReference>
<dbReference type="SUPFAM" id="SSF55008">
    <property type="entry name" value="HMA, heavy metal-associated domain"/>
    <property type="match status" value="2"/>
</dbReference>
<dbReference type="AlphaFoldDB" id="A0A8C6ZEF8"/>
<dbReference type="PROSITE" id="PS01047">
    <property type="entry name" value="HMA_1"/>
    <property type="match status" value="2"/>
</dbReference>
<keyword evidence="6" id="KW-1185">Reference proteome</keyword>
<dbReference type="InterPro" id="IPR006122">
    <property type="entry name" value="HMA_Cu_ion-bd"/>
</dbReference>
<evidence type="ECO:0000256" key="2">
    <source>
        <dbReference type="ARBA" id="ARBA00022796"/>
    </source>
</evidence>
<dbReference type="Ensembl" id="ENSNPET00000010703.1">
    <property type="protein sequence ID" value="ENSNPEP00000010433.1"/>
    <property type="gene ID" value="ENSNPEG00000007676.1"/>
</dbReference>
<accession>A0A8C6ZEF8</accession>
<dbReference type="GO" id="GO:0006825">
    <property type="term" value="P:copper ion transport"/>
    <property type="evidence" value="ECO:0007669"/>
    <property type="project" value="UniProtKB-KW"/>
</dbReference>
<dbReference type="PROSITE" id="PS50846">
    <property type="entry name" value="HMA_2"/>
    <property type="match status" value="2"/>
</dbReference>
<keyword evidence="1" id="KW-0479">Metal-binding</keyword>
<protein>
    <submittedName>
        <fullName evidence="5">ATPase copper transporting alpha</fullName>
    </submittedName>
</protein>
<proteinExistence type="predicted"/>
<keyword evidence="2" id="KW-0406">Ion transport</keyword>
<dbReference type="GO" id="GO:0005507">
    <property type="term" value="F:copper ion binding"/>
    <property type="evidence" value="ECO:0007669"/>
    <property type="project" value="InterPro"/>
</dbReference>
<dbReference type="CDD" id="cd00371">
    <property type="entry name" value="HMA"/>
    <property type="match status" value="2"/>
</dbReference>
<dbReference type="FunFam" id="3.30.70.100:FF:000026">
    <property type="entry name" value="ATPase copper transporting alpha"/>
    <property type="match status" value="1"/>
</dbReference>
<evidence type="ECO:0000313" key="6">
    <source>
        <dbReference type="Proteomes" id="UP000694420"/>
    </source>
</evidence>
<keyword evidence="2" id="KW-0187">Copper transport</keyword>
<dbReference type="FunFam" id="3.30.70.100:FF:000001">
    <property type="entry name" value="ATPase copper transporting beta"/>
    <property type="match status" value="1"/>
</dbReference>
<dbReference type="PANTHER" id="PTHR46594:SF4">
    <property type="entry name" value="P-TYPE CATION-TRANSPORTING ATPASE"/>
    <property type="match status" value="1"/>
</dbReference>
<gene>
    <name evidence="5" type="primary">ATP7A</name>
</gene>
<dbReference type="InterPro" id="IPR036163">
    <property type="entry name" value="HMA_dom_sf"/>
</dbReference>
<dbReference type="Gene3D" id="3.30.70.100">
    <property type="match status" value="2"/>
</dbReference>
<dbReference type="InterPro" id="IPR001802">
    <property type="entry name" value="MerP/CopZ"/>
</dbReference>
<evidence type="ECO:0000256" key="3">
    <source>
        <dbReference type="ARBA" id="ARBA00023008"/>
    </source>
</evidence>
<dbReference type="Proteomes" id="UP000694420">
    <property type="component" value="Unplaced"/>
</dbReference>
<name>A0A8C6ZEF8_NOTPE</name>
<evidence type="ECO:0000256" key="1">
    <source>
        <dbReference type="ARBA" id="ARBA00022723"/>
    </source>
</evidence>
<dbReference type="PANTHER" id="PTHR46594">
    <property type="entry name" value="P-TYPE CATION-TRANSPORTING ATPASE"/>
    <property type="match status" value="1"/>
</dbReference>